<keyword evidence="2" id="KW-0479">Metal-binding</keyword>
<evidence type="ECO:0000313" key="6">
    <source>
        <dbReference type="EMBL" id="KAJ9608744.1"/>
    </source>
</evidence>
<evidence type="ECO:0000259" key="5">
    <source>
        <dbReference type="Pfam" id="PF00107"/>
    </source>
</evidence>
<dbReference type="SUPFAM" id="SSF50129">
    <property type="entry name" value="GroES-like"/>
    <property type="match status" value="1"/>
</dbReference>
<dbReference type="GO" id="GO:0005737">
    <property type="term" value="C:cytoplasm"/>
    <property type="evidence" value="ECO:0007669"/>
    <property type="project" value="TreeGrafter"/>
</dbReference>
<evidence type="ECO:0000256" key="3">
    <source>
        <dbReference type="ARBA" id="ARBA00022833"/>
    </source>
</evidence>
<keyword evidence="7" id="KW-1185">Reference proteome</keyword>
<sequence>MTIDQSATAIIRYSQTKTSVLGSMTSISLGMKAQVESFSLGVVLRAAICKRCVFGSHWSAGLGEDGFFAPYVALPLNAVVKVPDGISPATAAVATDAVTTSYHAVVKRGRVQPHETVVLFGLGGLGFNGLEVVRHVGARVLVTDVKQDRLDEAVKLGVPVEDVIPGGESVKEFVEGKGLLGKIDATLDFVGKHQTFADAQQIVRRGGRMICIGTLDTENTIDMKIGVRKRLDIVFSYGGQVQDLREALELIAEGKVKPQVSTDKLQAFPEVLERLHAGKVSGRVALLHE</sequence>
<dbReference type="PANTHER" id="PTHR42940:SF8">
    <property type="entry name" value="VACUOLAR PROTEIN SORTING-ASSOCIATED PROTEIN 11"/>
    <property type="match status" value="1"/>
</dbReference>
<feature type="domain" description="Alcohol dehydrogenase-like C-terminal" evidence="5">
    <location>
        <begin position="124"/>
        <end position="253"/>
    </location>
</feature>
<comment type="cofactor">
    <cofactor evidence="1">
        <name>Zn(2+)</name>
        <dbReference type="ChEBI" id="CHEBI:29105"/>
    </cofactor>
</comment>
<dbReference type="InterPro" id="IPR013149">
    <property type="entry name" value="ADH-like_C"/>
</dbReference>
<dbReference type="AlphaFoldDB" id="A0AA39CHY3"/>
<gene>
    <name evidence="6" type="ORF">H2200_006515</name>
</gene>
<evidence type="ECO:0000256" key="1">
    <source>
        <dbReference type="ARBA" id="ARBA00001947"/>
    </source>
</evidence>
<evidence type="ECO:0000256" key="4">
    <source>
        <dbReference type="ARBA" id="ARBA00023002"/>
    </source>
</evidence>
<dbReference type="PANTHER" id="PTHR42940">
    <property type="entry name" value="ALCOHOL DEHYDROGENASE 1-RELATED"/>
    <property type="match status" value="1"/>
</dbReference>
<dbReference type="GO" id="GO:0046872">
    <property type="term" value="F:metal ion binding"/>
    <property type="evidence" value="ECO:0007669"/>
    <property type="project" value="UniProtKB-KW"/>
</dbReference>
<dbReference type="InterPro" id="IPR011032">
    <property type="entry name" value="GroES-like_sf"/>
</dbReference>
<protein>
    <recommendedName>
        <fullName evidence="5">Alcohol dehydrogenase-like C-terminal domain-containing protein</fullName>
    </recommendedName>
</protein>
<accession>A0AA39CHY3</accession>
<dbReference type="SUPFAM" id="SSF51735">
    <property type="entry name" value="NAD(P)-binding Rossmann-fold domains"/>
    <property type="match status" value="1"/>
</dbReference>
<reference evidence="6" key="1">
    <citation type="submission" date="2022-10" db="EMBL/GenBank/DDBJ databases">
        <title>Culturing micro-colonial fungi from biological soil crusts in the Mojave desert and describing Neophaeococcomyces mojavensis, and introducing the new genera and species Taxawa tesnikishii.</title>
        <authorList>
            <person name="Kurbessoian T."/>
            <person name="Stajich J.E."/>
        </authorList>
    </citation>
    <scope>NUCLEOTIDE SEQUENCE</scope>
    <source>
        <strain evidence="6">TK_41</strain>
    </source>
</reference>
<dbReference type="EMBL" id="JAPDRK010000009">
    <property type="protein sequence ID" value="KAJ9608744.1"/>
    <property type="molecule type" value="Genomic_DNA"/>
</dbReference>
<proteinExistence type="predicted"/>
<organism evidence="6 7">
    <name type="scientific">Cladophialophora chaetospira</name>
    <dbReference type="NCBI Taxonomy" id="386627"/>
    <lineage>
        <taxon>Eukaryota</taxon>
        <taxon>Fungi</taxon>
        <taxon>Dikarya</taxon>
        <taxon>Ascomycota</taxon>
        <taxon>Pezizomycotina</taxon>
        <taxon>Eurotiomycetes</taxon>
        <taxon>Chaetothyriomycetidae</taxon>
        <taxon>Chaetothyriales</taxon>
        <taxon>Herpotrichiellaceae</taxon>
        <taxon>Cladophialophora</taxon>
    </lineage>
</organism>
<dbReference type="GO" id="GO:0004022">
    <property type="term" value="F:alcohol dehydrogenase (NAD+) activity"/>
    <property type="evidence" value="ECO:0007669"/>
    <property type="project" value="TreeGrafter"/>
</dbReference>
<dbReference type="Pfam" id="PF00107">
    <property type="entry name" value="ADH_zinc_N"/>
    <property type="match status" value="1"/>
</dbReference>
<keyword evidence="4" id="KW-0560">Oxidoreductase</keyword>
<comment type="caution">
    <text evidence="6">The sequence shown here is derived from an EMBL/GenBank/DDBJ whole genome shotgun (WGS) entry which is preliminary data.</text>
</comment>
<evidence type="ECO:0000256" key="2">
    <source>
        <dbReference type="ARBA" id="ARBA00022723"/>
    </source>
</evidence>
<dbReference type="Gene3D" id="3.40.50.720">
    <property type="entry name" value="NAD(P)-binding Rossmann-like Domain"/>
    <property type="match status" value="1"/>
</dbReference>
<name>A0AA39CHY3_9EURO</name>
<evidence type="ECO:0000313" key="7">
    <source>
        <dbReference type="Proteomes" id="UP001172673"/>
    </source>
</evidence>
<dbReference type="Proteomes" id="UP001172673">
    <property type="component" value="Unassembled WGS sequence"/>
</dbReference>
<dbReference type="Gene3D" id="3.90.180.10">
    <property type="entry name" value="Medium-chain alcohol dehydrogenases, catalytic domain"/>
    <property type="match status" value="1"/>
</dbReference>
<keyword evidence="3" id="KW-0862">Zinc</keyword>
<dbReference type="InterPro" id="IPR036291">
    <property type="entry name" value="NAD(P)-bd_dom_sf"/>
</dbReference>